<feature type="transmembrane region" description="Helical" evidence="7">
    <location>
        <begin position="47"/>
        <end position="67"/>
    </location>
</feature>
<proteinExistence type="predicted"/>
<evidence type="ECO:0000256" key="4">
    <source>
        <dbReference type="ARBA" id="ARBA00023163"/>
    </source>
</evidence>
<keyword evidence="7" id="KW-0472">Membrane</keyword>
<evidence type="ECO:0000256" key="7">
    <source>
        <dbReference type="SAM" id="Phobius"/>
    </source>
</evidence>
<dbReference type="PROSITE" id="PS50811">
    <property type="entry name" value="WRKY"/>
    <property type="match status" value="1"/>
</dbReference>
<keyword evidence="2" id="KW-0805">Transcription regulation</keyword>
<dbReference type="PANTHER" id="PTHR32096">
    <property type="entry name" value="WRKY TRANSCRIPTION FACTOR 30-RELATED-RELATED"/>
    <property type="match status" value="1"/>
</dbReference>
<accession>A0AA39SFY3</accession>
<dbReference type="PANTHER" id="PTHR32096:SF36">
    <property type="entry name" value="WRKY TRANSCRIPTION FACTOR 41-RELATED"/>
    <property type="match status" value="1"/>
</dbReference>
<dbReference type="Pfam" id="PF03106">
    <property type="entry name" value="WRKY"/>
    <property type="match status" value="1"/>
</dbReference>
<sequence length="231" mass="26093">MTLYDAFFIEKGIWNRLTAVEIVFSFTQMIVAYIDLVVKIIPVKINYNYKASAFPLGFAIIVLVYAFKSNEKSPPTDQPTITDPVESSASRKWSDLPGKQTQSMVADSDLPVSSISIDENPKSDGFDGVSMDNLVDKKDGLKKRKPMARSTKIVKEGAEDGYSWRKYGQKDIVGAKHPRSYYRCAYRNTMNCWATKQMQRLDEDPTMLEVTYRGVHTCTSESGPSQEIIDE</sequence>
<feature type="compositionally biased region" description="Polar residues" evidence="6">
    <location>
        <begin position="72"/>
        <end position="91"/>
    </location>
</feature>
<dbReference type="AlphaFoldDB" id="A0AA39SFY3"/>
<dbReference type="SUPFAM" id="SSF118290">
    <property type="entry name" value="WRKY DNA-binding domain"/>
    <property type="match status" value="1"/>
</dbReference>
<dbReference type="InterPro" id="IPR044810">
    <property type="entry name" value="WRKY_plant"/>
</dbReference>
<reference evidence="9" key="2">
    <citation type="submission" date="2023-06" db="EMBL/GenBank/DDBJ databases">
        <authorList>
            <person name="Swenson N.G."/>
            <person name="Wegrzyn J.L."/>
            <person name="Mcevoy S.L."/>
        </authorList>
    </citation>
    <scope>NUCLEOTIDE SEQUENCE</scope>
    <source>
        <strain evidence="9">NS2018</strain>
        <tissue evidence="9">Leaf</tissue>
    </source>
</reference>
<evidence type="ECO:0000256" key="1">
    <source>
        <dbReference type="ARBA" id="ARBA00004123"/>
    </source>
</evidence>
<keyword evidence="3" id="KW-0238">DNA-binding</keyword>
<dbReference type="SMART" id="SM00774">
    <property type="entry name" value="WRKY"/>
    <property type="match status" value="1"/>
</dbReference>
<gene>
    <name evidence="9" type="ORF">LWI29_023681</name>
</gene>
<evidence type="ECO:0000259" key="8">
    <source>
        <dbReference type="PROSITE" id="PS50811"/>
    </source>
</evidence>
<dbReference type="Proteomes" id="UP001168877">
    <property type="component" value="Unassembled WGS sequence"/>
</dbReference>
<comment type="caution">
    <text evidence="9">The sequence shown here is derived from an EMBL/GenBank/DDBJ whole genome shotgun (WGS) entry which is preliminary data.</text>
</comment>
<keyword evidence="5" id="KW-0539">Nucleus</keyword>
<feature type="region of interest" description="Disordered" evidence="6">
    <location>
        <begin position="71"/>
        <end position="101"/>
    </location>
</feature>
<evidence type="ECO:0000256" key="2">
    <source>
        <dbReference type="ARBA" id="ARBA00023015"/>
    </source>
</evidence>
<evidence type="ECO:0000256" key="5">
    <source>
        <dbReference type="ARBA" id="ARBA00023242"/>
    </source>
</evidence>
<reference evidence="9" key="1">
    <citation type="journal article" date="2022" name="Plant J.">
        <title>Strategies of tolerance reflected in two North American maple genomes.</title>
        <authorList>
            <person name="McEvoy S.L."/>
            <person name="Sezen U.U."/>
            <person name="Trouern-Trend A."/>
            <person name="McMahon S.M."/>
            <person name="Schaberg P.G."/>
            <person name="Yang J."/>
            <person name="Wegrzyn J.L."/>
            <person name="Swenson N.G."/>
        </authorList>
    </citation>
    <scope>NUCLEOTIDE SEQUENCE</scope>
    <source>
        <strain evidence="9">NS2018</strain>
    </source>
</reference>
<dbReference type="InterPro" id="IPR003657">
    <property type="entry name" value="WRKY_dom"/>
</dbReference>
<organism evidence="9 10">
    <name type="scientific">Acer saccharum</name>
    <name type="common">Sugar maple</name>
    <dbReference type="NCBI Taxonomy" id="4024"/>
    <lineage>
        <taxon>Eukaryota</taxon>
        <taxon>Viridiplantae</taxon>
        <taxon>Streptophyta</taxon>
        <taxon>Embryophyta</taxon>
        <taxon>Tracheophyta</taxon>
        <taxon>Spermatophyta</taxon>
        <taxon>Magnoliopsida</taxon>
        <taxon>eudicotyledons</taxon>
        <taxon>Gunneridae</taxon>
        <taxon>Pentapetalae</taxon>
        <taxon>rosids</taxon>
        <taxon>malvids</taxon>
        <taxon>Sapindales</taxon>
        <taxon>Sapindaceae</taxon>
        <taxon>Hippocastanoideae</taxon>
        <taxon>Acereae</taxon>
        <taxon>Acer</taxon>
    </lineage>
</organism>
<evidence type="ECO:0000256" key="3">
    <source>
        <dbReference type="ARBA" id="ARBA00023125"/>
    </source>
</evidence>
<evidence type="ECO:0000313" key="10">
    <source>
        <dbReference type="Proteomes" id="UP001168877"/>
    </source>
</evidence>
<feature type="transmembrane region" description="Helical" evidence="7">
    <location>
        <begin position="20"/>
        <end position="41"/>
    </location>
</feature>
<dbReference type="GO" id="GO:0003700">
    <property type="term" value="F:DNA-binding transcription factor activity"/>
    <property type="evidence" value="ECO:0007669"/>
    <property type="project" value="InterPro"/>
</dbReference>
<keyword evidence="4" id="KW-0804">Transcription</keyword>
<dbReference type="GO" id="GO:0005634">
    <property type="term" value="C:nucleus"/>
    <property type="evidence" value="ECO:0007669"/>
    <property type="project" value="UniProtKB-SubCell"/>
</dbReference>
<dbReference type="Gene3D" id="2.20.25.80">
    <property type="entry name" value="WRKY domain"/>
    <property type="match status" value="1"/>
</dbReference>
<evidence type="ECO:0000313" key="9">
    <source>
        <dbReference type="EMBL" id="KAK0590183.1"/>
    </source>
</evidence>
<keyword evidence="10" id="KW-1185">Reference proteome</keyword>
<dbReference type="EMBL" id="JAUESC010000381">
    <property type="protein sequence ID" value="KAK0590183.1"/>
    <property type="molecule type" value="Genomic_DNA"/>
</dbReference>
<dbReference type="GO" id="GO:0000976">
    <property type="term" value="F:transcription cis-regulatory region binding"/>
    <property type="evidence" value="ECO:0007669"/>
    <property type="project" value="TreeGrafter"/>
</dbReference>
<evidence type="ECO:0000256" key="6">
    <source>
        <dbReference type="SAM" id="MobiDB-lite"/>
    </source>
</evidence>
<comment type="subcellular location">
    <subcellularLocation>
        <location evidence="1">Nucleus</location>
    </subcellularLocation>
</comment>
<dbReference type="InterPro" id="IPR036576">
    <property type="entry name" value="WRKY_dom_sf"/>
</dbReference>
<feature type="domain" description="WRKY" evidence="8">
    <location>
        <begin position="159"/>
        <end position="221"/>
    </location>
</feature>
<protein>
    <recommendedName>
        <fullName evidence="8">WRKY domain-containing protein</fullName>
    </recommendedName>
</protein>
<name>A0AA39SFY3_ACESA</name>
<keyword evidence="7" id="KW-1133">Transmembrane helix</keyword>
<keyword evidence="7" id="KW-0812">Transmembrane</keyword>